<feature type="compositionally biased region" description="Acidic residues" evidence="2">
    <location>
        <begin position="1304"/>
        <end position="1320"/>
    </location>
</feature>
<reference evidence="4" key="2">
    <citation type="submission" date="2020-11" db="EMBL/GenBank/DDBJ databases">
        <authorList>
            <person name="McCartney M.A."/>
            <person name="Auch B."/>
            <person name="Kono T."/>
            <person name="Mallez S."/>
            <person name="Becker A."/>
            <person name="Gohl D.M."/>
            <person name="Silverstein K.A.T."/>
            <person name="Koren S."/>
            <person name="Bechman K.B."/>
            <person name="Herman A."/>
            <person name="Abrahante J.E."/>
            <person name="Garbe J."/>
        </authorList>
    </citation>
    <scope>NUCLEOTIDE SEQUENCE</scope>
    <source>
        <strain evidence="4">Duluth1</strain>
        <tissue evidence="4">Whole animal</tissue>
    </source>
</reference>
<dbReference type="InterPro" id="IPR013762">
    <property type="entry name" value="Integrase-like_cat_sf"/>
</dbReference>
<dbReference type="SUPFAM" id="SSF56349">
    <property type="entry name" value="DNA breaking-rejoining enzymes"/>
    <property type="match status" value="1"/>
</dbReference>
<evidence type="ECO:0000256" key="2">
    <source>
        <dbReference type="SAM" id="MobiDB-lite"/>
    </source>
</evidence>
<feature type="domain" description="HAMP" evidence="3">
    <location>
        <begin position="459"/>
        <end position="513"/>
    </location>
</feature>
<dbReference type="InterPro" id="IPR003660">
    <property type="entry name" value="HAMP_dom"/>
</dbReference>
<dbReference type="GO" id="GO:0007165">
    <property type="term" value="P:signal transduction"/>
    <property type="evidence" value="ECO:0007669"/>
    <property type="project" value="InterPro"/>
</dbReference>
<dbReference type="GO" id="GO:0016020">
    <property type="term" value="C:membrane"/>
    <property type="evidence" value="ECO:0007669"/>
    <property type="project" value="InterPro"/>
</dbReference>
<dbReference type="InterPro" id="IPR011010">
    <property type="entry name" value="DNA_brk_join_enz"/>
</dbReference>
<dbReference type="Proteomes" id="UP000828390">
    <property type="component" value="Unassembled WGS sequence"/>
</dbReference>
<protein>
    <recommendedName>
        <fullName evidence="3">HAMP domain-containing protein</fullName>
    </recommendedName>
</protein>
<gene>
    <name evidence="4" type="ORF">DPMN_173660</name>
</gene>
<reference evidence="4" key="1">
    <citation type="journal article" date="2019" name="bioRxiv">
        <title>The Genome of the Zebra Mussel, Dreissena polymorpha: A Resource for Invasive Species Research.</title>
        <authorList>
            <person name="McCartney M.A."/>
            <person name="Auch B."/>
            <person name="Kono T."/>
            <person name="Mallez S."/>
            <person name="Zhang Y."/>
            <person name="Obille A."/>
            <person name="Becker A."/>
            <person name="Abrahante J.E."/>
            <person name="Garbe J."/>
            <person name="Badalamenti J.P."/>
            <person name="Herman A."/>
            <person name="Mangelson H."/>
            <person name="Liachko I."/>
            <person name="Sullivan S."/>
            <person name="Sone E.D."/>
            <person name="Koren S."/>
            <person name="Silverstein K.A.T."/>
            <person name="Beckman K.B."/>
            <person name="Gohl D.M."/>
        </authorList>
    </citation>
    <scope>NUCLEOTIDE SEQUENCE</scope>
    <source>
        <strain evidence="4">Duluth1</strain>
        <tissue evidence="4">Whole animal</tissue>
    </source>
</reference>
<dbReference type="GO" id="GO:0003677">
    <property type="term" value="F:DNA binding"/>
    <property type="evidence" value="ECO:0007669"/>
    <property type="project" value="InterPro"/>
</dbReference>
<evidence type="ECO:0000259" key="3">
    <source>
        <dbReference type="PROSITE" id="PS50885"/>
    </source>
</evidence>
<comment type="caution">
    <text evidence="4">The sequence shown here is derived from an EMBL/GenBank/DDBJ whole genome shotgun (WGS) entry which is preliminary data.</text>
</comment>
<feature type="compositionally biased region" description="Polar residues" evidence="2">
    <location>
        <begin position="684"/>
        <end position="697"/>
    </location>
</feature>
<dbReference type="Gene3D" id="1.10.443.10">
    <property type="entry name" value="Intergrase catalytic core"/>
    <property type="match status" value="1"/>
</dbReference>
<dbReference type="GO" id="GO:0006310">
    <property type="term" value="P:DNA recombination"/>
    <property type="evidence" value="ECO:0007669"/>
    <property type="project" value="UniProtKB-KW"/>
</dbReference>
<feature type="region of interest" description="Disordered" evidence="2">
    <location>
        <begin position="663"/>
        <end position="704"/>
    </location>
</feature>
<evidence type="ECO:0000256" key="1">
    <source>
        <dbReference type="ARBA" id="ARBA00023172"/>
    </source>
</evidence>
<feature type="region of interest" description="Disordered" evidence="2">
    <location>
        <begin position="1283"/>
        <end position="1321"/>
    </location>
</feature>
<dbReference type="PANTHER" id="PTHR33480">
    <property type="entry name" value="SET DOMAIN-CONTAINING PROTEIN-RELATED"/>
    <property type="match status" value="1"/>
</dbReference>
<evidence type="ECO:0000313" key="4">
    <source>
        <dbReference type="EMBL" id="KAH3772323.1"/>
    </source>
</evidence>
<name>A0A9D4IHT9_DREPO</name>
<accession>A0A9D4IHT9</accession>
<dbReference type="PROSITE" id="PS50885">
    <property type="entry name" value="HAMP"/>
    <property type="match status" value="1"/>
</dbReference>
<dbReference type="EMBL" id="JAIWYP010000009">
    <property type="protein sequence ID" value="KAH3772323.1"/>
    <property type="molecule type" value="Genomic_DNA"/>
</dbReference>
<sequence length="1335" mass="151828">MLEAQTTDNLKNMKEAQTTDNLDNTLEAQTTDNLENMLEAQTTDNLENMQEAQTTDNLDEMLEAQTTDNLENMQEAQTTDNLENTLEAQTTDNLENMLEAEATDNLENMQEAQTTDNLDEMLEAQTTDNLENMQEAQTTDNLDNTLEAQTTDNLENMLEAEATDNLENMQEAQTTDNLDEMLEAQTTDNLENMKEAQTTDNLENMLEGQTTDILENMLETQTTDNLENMLEAQTTDNLENIQEAQTTDNLENPLETQTTYNLENMLEAQTTDNLENMLEAQTTDNLELILEAQTTDNLENVRDAQTIDNLENMLETQTTDNLENMLEIQTTDNLDEMLEIQTTDNLDEMLEVQTKDNLENTLEAQTTDNLENILEAQTTDNLDEMLEAQTTDNLENMLEAQTTDNLGNMLEAQTTDNLGNMLKTQIMTEEQVHPSKIQDQISGNNALMKEMAVRLTSLKSIQTAAEELIKQATDLQDGDAKDIPHGTNKFWDELQQLTHTLKHMSDRLGNQEPTVEPTVEPSLIREQQETLEELALQNSNVNPLNQPVDPTCELMQIEGDLLLGQPNATNPHDRQSRTNYGLGRQVAVVDPSRQFSENELGCDYDGLPSDDESIVLSSGSSYAPSVLSGEDNEDDDEDDDSSVIIPVTQTNKRSWTAIGRVASSEDIGDNEPPRKQRTLPVLGPSTSSEFDATSKNTSDGHHGKTWKKSCFKNVYVESYKSNDGKRNYSKKSYCYYCKNLYKSKMSKHLFAVHAAEPRVRKISQMELKSKSKRAELQKLKNEGNFNHNVEVLQKGEGNLIVYRRPGVPANAYDYIHCRFCKGFYHHKLLWSHVKTCSFKPDEAENDTERNFIREARCEIAPFLQQQDEDIEMLDEVIDKMKETKENPGLKKVCQEDELIRQFGLYHLGRLGPLEEQRLKDQDNVRTKMRSLARLLVRLNGEELFSYPLSHFICAQKFDLVAKTVKEMYQEIGSSQLGLNLGHYIKQVSLLKSSMCLRRQDCRRKKDEFTEMFDAEWKGKVSSVANRSKRLKAMNKRCELPSTEDLVSLKKFLVEEIQIKMENPAPTYPEYVYITHLLIARIALFNKRRVNEVSELKVSDFQKRIRGDELDTNTEIYNSLAVSEKALLKRMELLEVRGKSTRGLRKVFVILSTDMVEGLSHLLMVRAQAGVPSTNTFLFSRCTDSPQDGCEALRVVTSKCHNLAFPERVRTTKLRKYLATTTQIMDMRDDELKLIADHMGHSVAIHTEVYRMQTSVLERTKVARALLALEDGKLQGFNGRDLSSVSLDELPEPEPEPYKAGSFEELSEPDNSYEDVPEVETEAVQKPHACTGIYFI</sequence>
<dbReference type="PANTHER" id="PTHR33480:SF1">
    <property type="entry name" value="TYR RECOMBINASE DOMAIN-CONTAINING PROTEIN"/>
    <property type="match status" value="1"/>
</dbReference>
<proteinExistence type="predicted"/>
<keyword evidence="1" id="KW-0233">DNA recombination</keyword>
<keyword evidence="5" id="KW-1185">Reference proteome</keyword>
<dbReference type="GO" id="GO:0015074">
    <property type="term" value="P:DNA integration"/>
    <property type="evidence" value="ECO:0007669"/>
    <property type="project" value="InterPro"/>
</dbReference>
<evidence type="ECO:0000313" key="5">
    <source>
        <dbReference type="Proteomes" id="UP000828390"/>
    </source>
</evidence>
<organism evidence="4 5">
    <name type="scientific">Dreissena polymorpha</name>
    <name type="common">Zebra mussel</name>
    <name type="synonym">Mytilus polymorpha</name>
    <dbReference type="NCBI Taxonomy" id="45954"/>
    <lineage>
        <taxon>Eukaryota</taxon>
        <taxon>Metazoa</taxon>
        <taxon>Spiralia</taxon>
        <taxon>Lophotrochozoa</taxon>
        <taxon>Mollusca</taxon>
        <taxon>Bivalvia</taxon>
        <taxon>Autobranchia</taxon>
        <taxon>Heteroconchia</taxon>
        <taxon>Euheterodonta</taxon>
        <taxon>Imparidentia</taxon>
        <taxon>Neoheterodontei</taxon>
        <taxon>Myida</taxon>
        <taxon>Dreissenoidea</taxon>
        <taxon>Dreissenidae</taxon>
        <taxon>Dreissena</taxon>
    </lineage>
</organism>
<feature type="compositionally biased region" description="Acidic residues" evidence="2">
    <location>
        <begin position="630"/>
        <end position="641"/>
    </location>
</feature>
<feature type="region of interest" description="Disordered" evidence="2">
    <location>
        <begin position="593"/>
        <end position="643"/>
    </location>
</feature>